<dbReference type="Proteomes" id="UP001559025">
    <property type="component" value="Unassembled WGS sequence"/>
</dbReference>
<keyword evidence="3" id="KW-1185">Reference proteome</keyword>
<dbReference type="GO" id="GO:0016853">
    <property type="term" value="F:isomerase activity"/>
    <property type="evidence" value="ECO:0007669"/>
    <property type="project" value="UniProtKB-KW"/>
</dbReference>
<dbReference type="InterPro" id="IPR050312">
    <property type="entry name" value="IolE/XylAMocC-like"/>
</dbReference>
<accession>A0ABV3WQJ1</accession>
<evidence type="ECO:0000313" key="2">
    <source>
        <dbReference type="EMBL" id="MEX4006581.1"/>
    </source>
</evidence>
<keyword evidence="2" id="KW-0413">Isomerase</keyword>
<gene>
    <name evidence="2" type="ORF">V1479_04650</name>
</gene>
<dbReference type="PANTHER" id="PTHR12110">
    <property type="entry name" value="HYDROXYPYRUVATE ISOMERASE"/>
    <property type="match status" value="1"/>
</dbReference>
<name>A0ABV3WQJ1_9HYPH</name>
<reference evidence="2 3" key="1">
    <citation type="submission" date="2024-01" db="EMBL/GenBank/DDBJ databases">
        <title>New evidence supports the origin of RcGTA from prophage.</title>
        <authorList>
            <person name="Xu Y."/>
            <person name="Liu B."/>
            <person name="Chen F."/>
        </authorList>
    </citation>
    <scope>NUCLEOTIDE SEQUENCE [LARGE SCALE GENOMIC DNA]</scope>
    <source>
        <strain evidence="2 3">CBW1107-2</strain>
    </source>
</reference>
<dbReference type="EMBL" id="JAZHFV010000001">
    <property type="protein sequence ID" value="MEX4006581.1"/>
    <property type="molecule type" value="Genomic_DNA"/>
</dbReference>
<dbReference type="Pfam" id="PF01261">
    <property type="entry name" value="AP_endonuc_2"/>
    <property type="match status" value="1"/>
</dbReference>
<protein>
    <submittedName>
        <fullName evidence="2">Sugar phosphate isomerase/epimerase family protein</fullName>
    </submittedName>
</protein>
<dbReference type="InterPro" id="IPR036237">
    <property type="entry name" value="Xyl_isomerase-like_sf"/>
</dbReference>
<feature type="domain" description="Xylose isomerase-like TIM barrel" evidence="1">
    <location>
        <begin position="23"/>
        <end position="265"/>
    </location>
</feature>
<dbReference type="InterPro" id="IPR013022">
    <property type="entry name" value="Xyl_isomerase-like_TIM-brl"/>
</dbReference>
<dbReference type="Gene3D" id="3.20.20.150">
    <property type="entry name" value="Divalent-metal-dependent TIM barrel enzymes"/>
    <property type="match status" value="1"/>
</dbReference>
<dbReference type="SUPFAM" id="SSF51658">
    <property type="entry name" value="Xylose isomerase-like"/>
    <property type="match status" value="1"/>
</dbReference>
<evidence type="ECO:0000313" key="3">
    <source>
        <dbReference type="Proteomes" id="UP001559025"/>
    </source>
</evidence>
<dbReference type="PANTHER" id="PTHR12110:SF21">
    <property type="entry name" value="XYLOSE ISOMERASE-LIKE TIM BARREL DOMAIN-CONTAINING PROTEIN"/>
    <property type="match status" value="1"/>
</dbReference>
<proteinExistence type="predicted"/>
<comment type="caution">
    <text evidence="2">The sequence shown here is derived from an EMBL/GenBank/DDBJ whole genome shotgun (WGS) entry which is preliminary data.</text>
</comment>
<sequence length="282" mass="29997">MRTFRISLCNEVLGKLPFVRQCALAAALGYDGLELAPFTLDPEPASLGLAKRRALLRTAEREGIAITGLHWLLTVPKGLSITTDDAALRARTVAHIEAMIELCADLGGEVLVHGSPDQRRLADASGPQAARNNATVVLARAAEAAQRAGVVYCLEPLSPALTDFVTNIDEAAAIVRAVGSPHLATMIDTSAAWAGETEEPDALIRRHLPTGLLRHVHVNDTNRRAPGQGEHGFLPVMRALVDGGYRGVVGVEPFDYHPDGATAAAMALGYLNGLLEQTERTP</sequence>
<organism evidence="2 3">
    <name type="scientific">Neoaquamicrobium sediminum</name>
    <dbReference type="NCBI Taxonomy" id="1849104"/>
    <lineage>
        <taxon>Bacteria</taxon>
        <taxon>Pseudomonadati</taxon>
        <taxon>Pseudomonadota</taxon>
        <taxon>Alphaproteobacteria</taxon>
        <taxon>Hyphomicrobiales</taxon>
        <taxon>Phyllobacteriaceae</taxon>
        <taxon>Neoaquamicrobium</taxon>
    </lineage>
</organism>
<evidence type="ECO:0000259" key="1">
    <source>
        <dbReference type="Pfam" id="PF01261"/>
    </source>
</evidence>
<dbReference type="RefSeq" id="WP_368801861.1">
    <property type="nucleotide sequence ID" value="NZ_JAZHFV010000001.1"/>
</dbReference>